<keyword evidence="6 7" id="KW-0472">Membrane</keyword>
<dbReference type="Proteomes" id="UP000236161">
    <property type="component" value="Unassembled WGS sequence"/>
</dbReference>
<feature type="region of interest" description="Disordered" evidence="8">
    <location>
        <begin position="35"/>
        <end position="54"/>
    </location>
</feature>
<comment type="subcellular location">
    <subcellularLocation>
        <location evidence="2 7">Membrane</location>
        <topology evidence="2 7">Multi-pass membrane protein</topology>
    </subcellularLocation>
</comment>
<dbReference type="OrthoDB" id="779054at2759"/>
<evidence type="ECO:0000256" key="2">
    <source>
        <dbReference type="ARBA" id="ARBA00004141"/>
    </source>
</evidence>
<evidence type="ECO:0000256" key="8">
    <source>
        <dbReference type="SAM" id="MobiDB-lite"/>
    </source>
</evidence>
<dbReference type="GO" id="GO:0005794">
    <property type="term" value="C:Golgi apparatus"/>
    <property type="evidence" value="ECO:0007669"/>
    <property type="project" value="TreeGrafter"/>
</dbReference>
<evidence type="ECO:0000256" key="6">
    <source>
        <dbReference type="ARBA" id="ARBA00023136"/>
    </source>
</evidence>
<dbReference type="InterPro" id="IPR004895">
    <property type="entry name" value="Prenylated_rab_accept_PRA1"/>
</dbReference>
<comment type="similarity">
    <text evidence="3 7">Belongs to the PRA1 family.</text>
</comment>
<keyword evidence="10" id="KW-1185">Reference proteome</keyword>
<feature type="compositionally biased region" description="Low complexity" evidence="8">
    <location>
        <begin position="35"/>
        <end position="52"/>
    </location>
</feature>
<keyword evidence="7" id="KW-0813">Transport</keyword>
<gene>
    <name evidence="9" type="primary">PRA1H</name>
    <name evidence="9" type="ORF">AXF42_Ash012740</name>
</gene>
<feature type="transmembrane region" description="Helical" evidence="7">
    <location>
        <begin position="185"/>
        <end position="202"/>
    </location>
</feature>
<evidence type="ECO:0000313" key="10">
    <source>
        <dbReference type="Proteomes" id="UP000236161"/>
    </source>
</evidence>
<evidence type="ECO:0000256" key="3">
    <source>
        <dbReference type="ARBA" id="ARBA00006483"/>
    </source>
</evidence>
<dbReference type="GO" id="GO:0016192">
    <property type="term" value="P:vesicle-mediated transport"/>
    <property type="evidence" value="ECO:0007669"/>
    <property type="project" value="TreeGrafter"/>
</dbReference>
<dbReference type="GO" id="GO:0016020">
    <property type="term" value="C:membrane"/>
    <property type="evidence" value="ECO:0007669"/>
    <property type="project" value="UniProtKB-SubCell"/>
</dbReference>
<feature type="region of interest" description="Disordered" evidence="8">
    <location>
        <begin position="233"/>
        <end position="253"/>
    </location>
</feature>
<keyword evidence="5 7" id="KW-1133">Transmembrane helix</keyword>
<evidence type="ECO:0000256" key="1">
    <source>
        <dbReference type="ARBA" id="ARBA00002501"/>
    </source>
</evidence>
<dbReference type="PANTHER" id="PTHR19317">
    <property type="entry name" value="PRENYLATED RAB ACCEPTOR 1-RELATED"/>
    <property type="match status" value="1"/>
</dbReference>
<evidence type="ECO:0000256" key="7">
    <source>
        <dbReference type="RuleBase" id="RU363107"/>
    </source>
</evidence>
<feature type="compositionally biased region" description="Basic residues" evidence="8">
    <location>
        <begin position="238"/>
        <end position="253"/>
    </location>
</feature>
<dbReference type="Pfam" id="PF03208">
    <property type="entry name" value="PRA1"/>
    <property type="match status" value="1"/>
</dbReference>
<dbReference type="AlphaFoldDB" id="A0A2I0AM24"/>
<feature type="transmembrane region" description="Helical" evidence="7">
    <location>
        <begin position="135"/>
        <end position="164"/>
    </location>
</feature>
<reference evidence="9 10" key="1">
    <citation type="journal article" date="2017" name="Nature">
        <title>The Apostasia genome and the evolution of orchids.</title>
        <authorList>
            <person name="Zhang G.Q."/>
            <person name="Liu K.W."/>
            <person name="Li Z."/>
            <person name="Lohaus R."/>
            <person name="Hsiao Y.Y."/>
            <person name="Niu S.C."/>
            <person name="Wang J.Y."/>
            <person name="Lin Y.C."/>
            <person name="Xu Q."/>
            <person name="Chen L.J."/>
            <person name="Yoshida K."/>
            <person name="Fujiwara S."/>
            <person name="Wang Z.W."/>
            <person name="Zhang Y.Q."/>
            <person name="Mitsuda N."/>
            <person name="Wang M."/>
            <person name="Liu G.H."/>
            <person name="Pecoraro L."/>
            <person name="Huang H.X."/>
            <person name="Xiao X.J."/>
            <person name="Lin M."/>
            <person name="Wu X.Y."/>
            <person name="Wu W.L."/>
            <person name="Chen Y.Y."/>
            <person name="Chang S.B."/>
            <person name="Sakamoto S."/>
            <person name="Ohme-Takagi M."/>
            <person name="Yagi M."/>
            <person name="Zeng S.J."/>
            <person name="Shen C.Y."/>
            <person name="Yeh C.M."/>
            <person name="Luo Y.B."/>
            <person name="Tsai W.C."/>
            <person name="Van de Peer Y."/>
            <person name="Liu Z.J."/>
        </authorList>
    </citation>
    <scope>NUCLEOTIDE SEQUENCE [LARGE SCALE GENOMIC DNA]</scope>
    <source>
        <strain evidence="10">cv. Shenzhen</strain>
        <tissue evidence="9">Stem</tissue>
    </source>
</reference>
<dbReference type="GO" id="GO:0005783">
    <property type="term" value="C:endoplasmic reticulum"/>
    <property type="evidence" value="ECO:0007669"/>
    <property type="project" value="TreeGrafter"/>
</dbReference>
<evidence type="ECO:0000256" key="4">
    <source>
        <dbReference type="ARBA" id="ARBA00022692"/>
    </source>
</evidence>
<name>A0A2I0AM24_9ASPA</name>
<proteinExistence type="inferred from homology"/>
<dbReference type="EMBL" id="KZ451970">
    <property type="protein sequence ID" value="PKA56610.1"/>
    <property type="molecule type" value="Genomic_DNA"/>
</dbReference>
<keyword evidence="4 7" id="KW-0812">Transmembrane</keyword>
<comment type="function">
    <text evidence="1 7">May be involved in both secretory and endocytic intracellular trafficking in the endosomal/prevacuolar compartments.</text>
</comment>
<accession>A0A2I0AM24</accession>
<evidence type="ECO:0000256" key="5">
    <source>
        <dbReference type="ARBA" id="ARBA00022989"/>
    </source>
</evidence>
<dbReference type="STRING" id="1088818.A0A2I0AM24"/>
<organism evidence="9 10">
    <name type="scientific">Apostasia shenzhenica</name>
    <dbReference type="NCBI Taxonomy" id="1088818"/>
    <lineage>
        <taxon>Eukaryota</taxon>
        <taxon>Viridiplantae</taxon>
        <taxon>Streptophyta</taxon>
        <taxon>Embryophyta</taxon>
        <taxon>Tracheophyta</taxon>
        <taxon>Spermatophyta</taxon>
        <taxon>Magnoliopsida</taxon>
        <taxon>Liliopsida</taxon>
        <taxon>Asparagales</taxon>
        <taxon>Orchidaceae</taxon>
        <taxon>Apostasioideae</taxon>
        <taxon>Apostasia</taxon>
    </lineage>
</organism>
<sequence length="253" mass="28068">MAFATNPLSLSVPEPAFEAWLRDTGYLEILDSRSSSSALSFPPSSSPSSSKPHSQRAPMAAAVSRIASVSSFLRTLASLFTINPFAKLTPENFSGETPSWTLGFVGVVGSYSWPAGSSQARMRVQENVCRYARNYAFLSLIVFACSLYQMPVPLLGLIASLGLWELLRFCSEKGKLEEKHPTLRIVLVRVVQFVMMVILYLSNLQITIFYTMSISYTVMISHAFLRKLAPSKPPLGMNRHRRTQQKKIHTPAG</sequence>
<dbReference type="PANTHER" id="PTHR19317:SF1">
    <property type="entry name" value="PRA1 FAMILY PROTEIN H"/>
    <property type="match status" value="1"/>
</dbReference>
<evidence type="ECO:0000313" key="9">
    <source>
        <dbReference type="EMBL" id="PKA56610.1"/>
    </source>
</evidence>
<protein>
    <recommendedName>
        <fullName evidence="7">PRA1 family protein</fullName>
    </recommendedName>
</protein>